<dbReference type="Pfam" id="PF00155">
    <property type="entry name" value="Aminotran_1_2"/>
    <property type="match status" value="1"/>
</dbReference>
<comment type="similarity">
    <text evidence="2">Belongs to the class-I pyridoxal-phosphate-dependent aminotransferase family.</text>
</comment>
<reference evidence="7" key="1">
    <citation type="submission" date="2018-05" db="EMBL/GenBank/DDBJ databases">
        <authorList>
            <person name="Lanie J.A."/>
            <person name="Ng W.-L."/>
            <person name="Kazmierczak K.M."/>
            <person name="Andrzejewski T.M."/>
            <person name="Davidsen T.M."/>
            <person name="Wayne K.J."/>
            <person name="Tettelin H."/>
            <person name="Glass J.I."/>
            <person name="Rusch D."/>
            <person name="Podicherti R."/>
            <person name="Tsui H.-C.T."/>
            <person name="Winkler M.E."/>
        </authorList>
    </citation>
    <scope>NUCLEOTIDE SEQUENCE</scope>
</reference>
<dbReference type="FunFam" id="3.40.640.10:FF:000033">
    <property type="entry name" value="Aspartate aminotransferase"/>
    <property type="match status" value="1"/>
</dbReference>
<organism evidence="7">
    <name type="scientific">marine metagenome</name>
    <dbReference type="NCBI Taxonomy" id="408172"/>
    <lineage>
        <taxon>unclassified sequences</taxon>
        <taxon>metagenomes</taxon>
        <taxon>ecological metagenomes</taxon>
    </lineage>
</organism>
<evidence type="ECO:0000256" key="5">
    <source>
        <dbReference type="ARBA" id="ARBA00022898"/>
    </source>
</evidence>
<dbReference type="PANTHER" id="PTHR43807:SF20">
    <property type="entry name" value="FI04487P"/>
    <property type="match status" value="1"/>
</dbReference>
<dbReference type="InterPro" id="IPR015422">
    <property type="entry name" value="PyrdxlP-dep_Trfase_small"/>
</dbReference>
<dbReference type="InterPro" id="IPR051326">
    <property type="entry name" value="Kynurenine-oxoglutarate_AT"/>
</dbReference>
<dbReference type="NCBIfam" id="NF006569">
    <property type="entry name" value="PRK09082.1"/>
    <property type="match status" value="1"/>
</dbReference>
<dbReference type="InterPro" id="IPR015421">
    <property type="entry name" value="PyrdxlP-dep_Trfase_major"/>
</dbReference>
<keyword evidence="5" id="KW-0663">Pyridoxal phosphate</keyword>
<comment type="cofactor">
    <cofactor evidence="1">
        <name>pyridoxal 5'-phosphate</name>
        <dbReference type="ChEBI" id="CHEBI:597326"/>
    </cofactor>
</comment>
<keyword evidence="3" id="KW-0032">Aminotransferase</keyword>
<dbReference type="GO" id="GO:0005737">
    <property type="term" value="C:cytoplasm"/>
    <property type="evidence" value="ECO:0007669"/>
    <property type="project" value="TreeGrafter"/>
</dbReference>
<proteinExistence type="inferred from homology"/>
<dbReference type="SUPFAM" id="SSF53383">
    <property type="entry name" value="PLP-dependent transferases"/>
    <property type="match status" value="1"/>
</dbReference>
<dbReference type="GO" id="GO:0016212">
    <property type="term" value="F:kynurenine-oxoglutarate transaminase activity"/>
    <property type="evidence" value="ECO:0007669"/>
    <property type="project" value="TreeGrafter"/>
</dbReference>
<dbReference type="CDD" id="cd00609">
    <property type="entry name" value="AAT_like"/>
    <property type="match status" value="1"/>
</dbReference>
<evidence type="ECO:0000259" key="6">
    <source>
        <dbReference type="Pfam" id="PF00155"/>
    </source>
</evidence>
<keyword evidence="4" id="KW-0808">Transferase</keyword>
<dbReference type="PANTHER" id="PTHR43807">
    <property type="entry name" value="FI04487P"/>
    <property type="match status" value="1"/>
</dbReference>
<evidence type="ECO:0000256" key="4">
    <source>
        <dbReference type="ARBA" id="ARBA00022679"/>
    </source>
</evidence>
<gene>
    <name evidence="7" type="ORF">METZ01_LOCUS22105</name>
</gene>
<dbReference type="GO" id="GO:0030170">
    <property type="term" value="F:pyridoxal phosphate binding"/>
    <property type="evidence" value="ECO:0007669"/>
    <property type="project" value="InterPro"/>
</dbReference>
<name>A0A381PQE0_9ZZZZ</name>
<sequence length="382" mass="43075">MESKLQSGISIFHVMTELSNENNAINLSQGFPGFDPDPRLMDLVGKHVHSGNNQYAPMQGVPKLLEGIAKKSEKFYNRKLDPSSEITICDGATEALFSGIHALVRPGDEVIVFDPVYDAYEPSVTLAGGITKHIPLITSETRTDYHIDWQKLSETISHKTRLIVLNFPQNPTGAILNSEDLDQLAEIVRNTSIYLMSDEVYEHIVFDGNKHLSLMGHDELWERSFVISSFGKTFHATGWKVGYCAAIPELTKELQQIHQWTCYAVVTPIQHALGEFMETAPEYLETLSPFYKEKRDHFCNLVKNSGFKFQPAAGTFFQLLDYSEISKENDVDFARRLTKEIGVASIPISVFYENPPGEQKLRFCFGKNDDILEEAATKLCKL</sequence>
<dbReference type="InterPro" id="IPR004839">
    <property type="entry name" value="Aminotransferase_I/II_large"/>
</dbReference>
<evidence type="ECO:0000256" key="3">
    <source>
        <dbReference type="ARBA" id="ARBA00022576"/>
    </source>
</evidence>
<dbReference type="InterPro" id="IPR015424">
    <property type="entry name" value="PyrdxlP-dep_Trfase"/>
</dbReference>
<feature type="domain" description="Aminotransferase class I/classII large" evidence="6">
    <location>
        <begin position="24"/>
        <end position="379"/>
    </location>
</feature>
<accession>A0A381PQE0</accession>
<evidence type="ECO:0000313" key="7">
    <source>
        <dbReference type="EMBL" id="SUZ69251.1"/>
    </source>
</evidence>
<dbReference type="Gene3D" id="3.90.1150.10">
    <property type="entry name" value="Aspartate Aminotransferase, domain 1"/>
    <property type="match status" value="1"/>
</dbReference>
<dbReference type="Gene3D" id="3.40.640.10">
    <property type="entry name" value="Type I PLP-dependent aspartate aminotransferase-like (Major domain)"/>
    <property type="match status" value="1"/>
</dbReference>
<evidence type="ECO:0000256" key="1">
    <source>
        <dbReference type="ARBA" id="ARBA00001933"/>
    </source>
</evidence>
<dbReference type="EMBL" id="UINC01001057">
    <property type="protein sequence ID" value="SUZ69251.1"/>
    <property type="molecule type" value="Genomic_DNA"/>
</dbReference>
<protein>
    <recommendedName>
        <fullName evidence="6">Aminotransferase class I/classII large domain-containing protein</fullName>
    </recommendedName>
</protein>
<dbReference type="AlphaFoldDB" id="A0A381PQE0"/>
<evidence type="ECO:0000256" key="2">
    <source>
        <dbReference type="ARBA" id="ARBA00007441"/>
    </source>
</evidence>